<dbReference type="InterPro" id="IPR000223">
    <property type="entry name" value="Pept_S26A_signal_pept_1"/>
</dbReference>
<comment type="similarity">
    <text evidence="3 6">Belongs to the peptidase S26 family.</text>
</comment>
<dbReference type="SUPFAM" id="SSF51306">
    <property type="entry name" value="LexA/Signal peptidase"/>
    <property type="match status" value="1"/>
</dbReference>
<dbReference type="InterPro" id="IPR019758">
    <property type="entry name" value="Pept_S26A_signal_pept_1_CS"/>
</dbReference>
<evidence type="ECO:0000256" key="1">
    <source>
        <dbReference type="ARBA" id="ARBA00000677"/>
    </source>
</evidence>
<evidence type="ECO:0000256" key="5">
    <source>
        <dbReference type="ARBA" id="ARBA00022801"/>
    </source>
</evidence>
<comment type="catalytic activity">
    <reaction evidence="1 6">
        <text>Cleavage of hydrophobic, N-terminal signal or leader sequences from secreted and periplasmic proteins.</text>
        <dbReference type="EC" id="3.4.21.89"/>
    </reaction>
</comment>
<dbReference type="Gene3D" id="2.10.109.10">
    <property type="entry name" value="Umud Fragment, subunit A"/>
    <property type="match status" value="1"/>
</dbReference>
<dbReference type="EMBL" id="JAGGLI010000045">
    <property type="protein sequence ID" value="MBP2028877.1"/>
    <property type="molecule type" value="Genomic_DNA"/>
</dbReference>
<reference evidence="8 9" key="1">
    <citation type="submission" date="2021-03" db="EMBL/GenBank/DDBJ databases">
        <title>Genomic Encyclopedia of Type Strains, Phase IV (KMG-IV): sequencing the most valuable type-strain genomes for metagenomic binning, comparative biology and taxonomic classification.</title>
        <authorList>
            <person name="Goeker M."/>
        </authorList>
    </citation>
    <scope>NUCLEOTIDE SEQUENCE [LARGE SCALE GENOMIC DNA]</scope>
    <source>
        <strain evidence="8 9">DSM 27512</strain>
    </source>
</reference>
<feature type="domain" description="Peptidase S26" evidence="7">
    <location>
        <begin position="52"/>
        <end position="225"/>
    </location>
</feature>
<comment type="caution">
    <text evidence="6">Lacks conserved residue(s) required for the propagation of feature annotation.</text>
</comment>
<keyword evidence="9" id="KW-1185">Reference proteome</keyword>
<proteinExistence type="inferred from homology"/>
<dbReference type="PRINTS" id="PR00727">
    <property type="entry name" value="LEADERPTASE"/>
</dbReference>
<evidence type="ECO:0000259" key="7">
    <source>
        <dbReference type="Pfam" id="PF10502"/>
    </source>
</evidence>
<evidence type="ECO:0000313" key="8">
    <source>
        <dbReference type="EMBL" id="MBP2028877.1"/>
    </source>
</evidence>
<comment type="caution">
    <text evidence="8">The sequence shown here is derived from an EMBL/GenBank/DDBJ whole genome shotgun (WGS) entry which is preliminary data.</text>
</comment>
<dbReference type="InterPro" id="IPR019533">
    <property type="entry name" value="Peptidase_S26"/>
</dbReference>
<evidence type="ECO:0000313" key="9">
    <source>
        <dbReference type="Proteomes" id="UP001314903"/>
    </source>
</evidence>
<dbReference type="Proteomes" id="UP001314903">
    <property type="component" value="Unassembled WGS sequence"/>
</dbReference>
<dbReference type="PROSITE" id="PS00761">
    <property type="entry name" value="SPASE_I_3"/>
    <property type="match status" value="1"/>
</dbReference>
<keyword evidence="5 6" id="KW-0378">Hydrolase</keyword>
<comment type="subcellular location">
    <subcellularLocation>
        <location evidence="2">Cell membrane</location>
        <topology evidence="2">Single-pass type II membrane protein</topology>
    </subcellularLocation>
    <subcellularLocation>
        <location evidence="6">Membrane</location>
        <topology evidence="6">Single-pass type II membrane protein</topology>
    </subcellularLocation>
</comment>
<keyword evidence="6" id="KW-0645">Protease</keyword>
<dbReference type="RefSeq" id="WP_209661935.1">
    <property type="nucleotide sequence ID" value="NZ_JAGGLI010000045.1"/>
</dbReference>
<protein>
    <recommendedName>
        <fullName evidence="4 6">Signal peptidase I</fullName>
        <ecNumber evidence="4 6">3.4.21.89</ecNumber>
    </recommendedName>
</protein>
<gene>
    <name evidence="8" type="ORF">J2Z35_002715</name>
</gene>
<feature type="transmembrane region" description="Helical" evidence="6">
    <location>
        <begin position="20"/>
        <end position="40"/>
    </location>
</feature>
<evidence type="ECO:0000256" key="4">
    <source>
        <dbReference type="ARBA" id="ARBA00013208"/>
    </source>
</evidence>
<keyword evidence="6" id="KW-0472">Membrane</keyword>
<dbReference type="NCBIfam" id="TIGR02227">
    <property type="entry name" value="sigpep_I_bact"/>
    <property type="match status" value="1"/>
</dbReference>
<dbReference type="EC" id="3.4.21.89" evidence="4 6"/>
<sequence length="240" mass="27384">MIILFVLIQIFTIISSHFTNIEKICLFALNCIIWIIIMRLKKENKKNKTINIIQIFIIIFAFTVTIFGGYFGRFIYCTGCSMMPTFSKSGVIAVIIYKNAPFLGFDDLNIGDVGIFRVYQKESENYGLYSKRVVGKVTDEGADNIYIKDGLIYNNDEIVVNYPGCQDLNCTEKSSEKKCIFCQDSLDCVEEGHGMYFVLGDNFHKSVDSRSFGLICEEDVYGRIIIAIDVPQKNISYYPK</sequence>
<keyword evidence="6" id="KW-0812">Transmembrane</keyword>
<dbReference type="PANTHER" id="PTHR43390">
    <property type="entry name" value="SIGNAL PEPTIDASE I"/>
    <property type="match status" value="1"/>
</dbReference>
<evidence type="ECO:0000256" key="2">
    <source>
        <dbReference type="ARBA" id="ARBA00004401"/>
    </source>
</evidence>
<feature type="transmembrane region" description="Helical" evidence="6">
    <location>
        <begin position="52"/>
        <end position="76"/>
    </location>
</feature>
<evidence type="ECO:0000256" key="3">
    <source>
        <dbReference type="ARBA" id="ARBA00009370"/>
    </source>
</evidence>
<organism evidence="8 9">
    <name type="scientific">Acetoanaerobium pronyense</name>
    <dbReference type="NCBI Taxonomy" id="1482736"/>
    <lineage>
        <taxon>Bacteria</taxon>
        <taxon>Bacillati</taxon>
        <taxon>Bacillota</taxon>
        <taxon>Clostridia</taxon>
        <taxon>Peptostreptococcales</taxon>
        <taxon>Filifactoraceae</taxon>
        <taxon>Acetoanaerobium</taxon>
    </lineage>
</organism>
<dbReference type="Pfam" id="PF10502">
    <property type="entry name" value="Peptidase_S26"/>
    <property type="match status" value="1"/>
</dbReference>
<accession>A0ABS4KM63</accession>
<dbReference type="PANTHER" id="PTHR43390:SF1">
    <property type="entry name" value="CHLOROPLAST PROCESSING PEPTIDASE"/>
    <property type="match status" value="1"/>
</dbReference>
<keyword evidence="6" id="KW-1133">Transmembrane helix</keyword>
<dbReference type="InterPro" id="IPR036286">
    <property type="entry name" value="LexA/Signal_pep-like_sf"/>
</dbReference>
<name>A0ABS4KM63_9FIRM</name>
<dbReference type="CDD" id="cd06530">
    <property type="entry name" value="S26_SPase_I"/>
    <property type="match status" value="1"/>
</dbReference>
<evidence type="ECO:0000256" key="6">
    <source>
        <dbReference type="RuleBase" id="RU362042"/>
    </source>
</evidence>